<proteinExistence type="predicted"/>
<dbReference type="RefSeq" id="WP_244716178.1">
    <property type="nucleotide sequence ID" value="NZ_CP095072.1"/>
</dbReference>
<organism evidence="1 2">
    <name type="scientific">Gracilibacillus caseinilyticus</name>
    <dbReference type="NCBI Taxonomy" id="2932256"/>
    <lineage>
        <taxon>Bacteria</taxon>
        <taxon>Bacillati</taxon>
        <taxon>Bacillota</taxon>
        <taxon>Bacilli</taxon>
        <taxon>Bacillales</taxon>
        <taxon>Bacillaceae</taxon>
        <taxon>Gracilibacillus</taxon>
    </lineage>
</organism>
<protein>
    <submittedName>
        <fullName evidence="1">Uncharacterized protein</fullName>
    </submittedName>
</protein>
<accession>A0ABY4ES19</accession>
<gene>
    <name evidence="1" type="ORF">MUN88_14250</name>
</gene>
<sequence length="122" mass="13951">MQNTEQQNAHSNADKLQSVISDDLFPQVQHISDVKQVIEEMQSKSQNLREPQIKALLFLKRLGQNKYLHGDKNPYDEIYKYITTQGKTDIANPEYYLDTIEALIPKPPKPIVMAPDGKGAKR</sequence>
<reference evidence="1 2" key="1">
    <citation type="submission" date="2022-04" db="EMBL/GenBank/DDBJ databases">
        <title>Gracilibacillus sp. isolated from saltern.</title>
        <authorList>
            <person name="Won M."/>
            <person name="Lee C.-M."/>
            <person name="Woen H.-Y."/>
            <person name="Kwon S.-W."/>
        </authorList>
    </citation>
    <scope>NUCLEOTIDE SEQUENCE [LARGE SCALE GENOMIC DNA]</scope>
    <source>
        <strain evidence="1 2">SSWR10-1</strain>
    </source>
</reference>
<keyword evidence="2" id="KW-1185">Reference proteome</keyword>
<dbReference type="Proteomes" id="UP000831782">
    <property type="component" value="Chromosome"/>
</dbReference>
<evidence type="ECO:0000313" key="2">
    <source>
        <dbReference type="Proteomes" id="UP000831782"/>
    </source>
</evidence>
<evidence type="ECO:0000313" key="1">
    <source>
        <dbReference type="EMBL" id="UOQ47228.1"/>
    </source>
</evidence>
<name>A0ABY4ES19_9BACI</name>
<dbReference type="EMBL" id="CP095072">
    <property type="protein sequence ID" value="UOQ47228.1"/>
    <property type="molecule type" value="Genomic_DNA"/>
</dbReference>